<dbReference type="InterPro" id="IPR035965">
    <property type="entry name" value="PAS-like_dom_sf"/>
</dbReference>
<dbReference type="InterPro" id="IPR029016">
    <property type="entry name" value="GAF-like_dom_sf"/>
</dbReference>
<feature type="domain" description="HD-GYP" evidence="4">
    <location>
        <begin position="430"/>
        <end position="624"/>
    </location>
</feature>
<dbReference type="Pfam" id="PF00989">
    <property type="entry name" value="PAS"/>
    <property type="match status" value="1"/>
</dbReference>
<dbReference type="InterPro" id="IPR003607">
    <property type="entry name" value="HD/PDEase_dom"/>
</dbReference>
<feature type="domain" description="PAS" evidence="2">
    <location>
        <begin position="143"/>
        <end position="216"/>
    </location>
</feature>
<gene>
    <name evidence="5" type="ORF">QE109_13630</name>
</gene>
<dbReference type="PROSITE" id="PS51831">
    <property type="entry name" value="HD"/>
    <property type="match status" value="1"/>
</dbReference>
<dbReference type="CDD" id="cd00077">
    <property type="entry name" value="HDc"/>
    <property type="match status" value="1"/>
</dbReference>
<evidence type="ECO:0000259" key="2">
    <source>
        <dbReference type="PROSITE" id="PS50112"/>
    </source>
</evidence>
<dbReference type="InterPro" id="IPR006675">
    <property type="entry name" value="HDIG_dom"/>
</dbReference>
<dbReference type="SMART" id="SM00471">
    <property type="entry name" value="HDc"/>
    <property type="match status" value="1"/>
</dbReference>
<dbReference type="InterPro" id="IPR000014">
    <property type="entry name" value="PAS"/>
</dbReference>
<dbReference type="InterPro" id="IPR006674">
    <property type="entry name" value="HD_domain"/>
</dbReference>
<feature type="domain" description="HD" evidence="3">
    <location>
        <begin position="452"/>
        <end position="573"/>
    </location>
</feature>
<accession>A0ABT6NFI1</accession>
<evidence type="ECO:0000259" key="3">
    <source>
        <dbReference type="PROSITE" id="PS51831"/>
    </source>
</evidence>
<dbReference type="PROSITE" id="PS50112">
    <property type="entry name" value="PAS"/>
    <property type="match status" value="1"/>
</dbReference>
<dbReference type="RefSeq" id="WP_281095087.1">
    <property type="nucleotide sequence ID" value="NZ_JARYZI010000010.1"/>
</dbReference>
<dbReference type="SUPFAM" id="SSF109604">
    <property type="entry name" value="HD-domain/PDEase-like"/>
    <property type="match status" value="1"/>
</dbReference>
<dbReference type="Proteomes" id="UP001158045">
    <property type="component" value="Unassembled WGS sequence"/>
</dbReference>
<comment type="caution">
    <text evidence="5">The sequence shown here is derived from an EMBL/GenBank/DDBJ whole genome shotgun (WGS) entry which is preliminary data.</text>
</comment>
<dbReference type="InterPro" id="IPR037522">
    <property type="entry name" value="HD_GYP_dom"/>
</dbReference>
<protein>
    <submittedName>
        <fullName evidence="5">HD domain-containing protein</fullName>
    </submittedName>
</protein>
<dbReference type="EMBL" id="JARYZI010000010">
    <property type="protein sequence ID" value="MDH8679192.1"/>
    <property type="molecule type" value="Genomic_DNA"/>
</dbReference>
<reference evidence="5 6" key="1">
    <citation type="submission" date="2023-04" db="EMBL/GenBank/DDBJ databases">
        <title>Fusibacter bizertensis strain WBS, isolated from littoral bottom sediments of the Arctic seas - biochemical and genomic analysis.</title>
        <authorList>
            <person name="Brioukhanov A.L."/>
        </authorList>
    </citation>
    <scope>NUCLEOTIDE SEQUENCE [LARGE SCALE GENOMIC DNA]</scope>
    <source>
        <strain evidence="5 6">WBS</strain>
    </source>
</reference>
<sequence length="633" mass="72981">MKNSYYNKIKWLLLLFIYLPVVVFSIGLIAILASTEELFKQWFFIVPLLLIETLIAYLVFRKKEGLFKDEILSIETLDVLKLEDATLIEKIESLSRAQVQLNQLLFNIASQHQVAVHDIGYFNDLTFSDEEKVKILEHEIKVQEKIDHSLIDLTSQFVLQLNKDGKVMKMNRAFSMRLGYQESEIIGVDISELLKREQDEEMNPIAGSVENQIESQNIIWMEKLRRATDEPLFINMKMKATNPYASEHISMVSNKLDDGTLLCIGKPINDEIALQSNILRKNRELEYINQINASLISNWNIEALLDNIIQRIDYLFNTTVGGIYVLDSQKKWNLNSFGSKELTENEILELNLDRFFTKELLSKADIEVIPVKEKLFNFLILAPLEVDNEVIAILVLAMEQEMNSNDISILKMFKNQASMVIQRAIIYDQLRKQYFGTIEALVNVIEAKDKYTEGHSRRVSRFSVEIAKEIGYSNEEVENIEIAGLLHDIGKIGIEQNILAKRGKLTEEEYEVIKEHPSKGIQILEAISFDEKIREGILYHHLRYDLKGYPKAELKELPIYASIIGIADAFDAITSARSYSQARTKEEALKEVIKYKGSQFEPRMVDVLQKIIEENPQKIQDIINDIEVVHLDL</sequence>
<dbReference type="Gene3D" id="3.30.450.20">
    <property type="entry name" value="PAS domain"/>
    <property type="match status" value="1"/>
</dbReference>
<dbReference type="PROSITE" id="PS51832">
    <property type="entry name" value="HD_GYP"/>
    <property type="match status" value="1"/>
</dbReference>
<evidence type="ECO:0000313" key="5">
    <source>
        <dbReference type="EMBL" id="MDH8679192.1"/>
    </source>
</evidence>
<dbReference type="Pfam" id="PF13487">
    <property type="entry name" value="HD_5"/>
    <property type="match status" value="1"/>
</dbReference>
<dbReference type="SUPFAM" id="SSF55785">
    <property type="entry name" value="PYP-like sensor domain (PAS domain)"/>
    <property type="match status" value="1"/>
</dbReference>
<organism evidence="5 6">
    <name type="scientific">Fusibacter bizertensis</name>
    <dbReference type="NCBI Taxonomy" id="1488331"/>
    <lineage>
        <taxon>Bacteria</taxon>
        <taxon>Bacillati</taxon>
        <taxon>Bacillota</taxon>
        <taxon>Clostridia</taxon>
        <taxon>Eubacteriales</taxon>
        <taxon>Eubacteriales Family XII. Incertae Sedis</taxon>
        <taxon>Fusibacter</taxon>
    </lineage>
</organism>
<keyword evidence="6" id="KW-1185">Reference proteome</keyword>
<feature type="transmembrane region" description="Helical" evidence="1">
    <location>
        <begin position="12"/>
        <end position="33"/>
    </location>
</feature>
<name>A0ABT6NFI1_9FIRM</name>
<dbReference type="InterPro" id="IPR013767">
    <property type="entry name" value="PAS_fold"/>
</dbReference>
<dbReference type="PANTHER" id="PTHR43155">
    <property type="entry name" value="CYCLIC DI-GMP PHOSPHODIESTERASE PA4108-RELATED"/>
    <property type="match status" value="1"/>
</dbReference>
<proteinExistence type="predicted"/>
<keyword evidence="1" id="KW-1133">Transmembrane helix</keyword>
<dbReference type="PANTHER" id="PTHR43155:SF2">
    <property type="entry name" value="CYCLIC DI-GMP PHOSPHODIESTERASE PA4108"/>
    <property type="match status" value="1"/>
</dbReference>
<evidence type="ECO:0000256" key="1">
    <source>
        <dbReference type="SAM" id="Phobius"/>
    </source>
</evidence>
<dbReference type="SUPFAM" id="SSF55781">
    <property type="entry name" value="GAF domain-like"/>
    <property type="match status" value="1"/>
</dbReference>
<dbReference type="Gene3D" id="1.10.3210.10">
    <property type="entry name" value="Hypothetical protein af1432"/>
    <property type="match status" value="1"/>
</dbReference>
<keyword evidence="1" id="KW-0472">Membrane</keyword>
<dbReference type="NCBIfam" id="TIGR00277">
    <property type="entry name" value="HDIG"/>
    <property type="match status" value="1"/>
</dbReference>
<evidence type="ECO:0000259" key="4">
    <source>
        <dbReference type="PROSITE" id="PS51832"/>
    </source>
</evidence>
<keyword evidence="1" id="KW-0812">Transmembrane</keyword>
<dbReference type="Gene3D" id="3.30.450.40">
    <property type="match status" value="1"/>
</dbReference>
<evidence type="ECO:0000313" key="6">
    <source>
        <dbReference type="Proteomes" id="UP001158045"/>
    </source>
</evidence>